<dbReference type="Gene3D" id="2.170.130.10">
    <property type="entry name" value="TonB-dependent receptor, plug domain"/>
    <property type="match status" value="1"/>
</dbReference>
<evidence type="ECO:0000313" key="17">
    <source>
        <dbReference type="Proteomes" id="UP000092695"/>
    </source>
</evidence>
<evidence type="ECO:0008006" key="18">
    <source>
        <dbReference type="Google" id="ProtNLM"/>
    </source>
</evidence>
<dbReference type="Pfam" id="PF00593">
    <property type="entry name" value="TonB_dep_Rec_b-barrel"/>
    <property type="match status" value="1"/>
</dbReference>
<evidence type="ECO:0000256" key="7">
    <source>
        <dbReference type="ARBA" id="ARBA00023077"/>
    </source>
</evidence>
<name>A0A193LJ04_9GAMM</name>
<dbReference type="RefSeq" id="WP_068617731.1">
    <property type="nucleotide sequence ID" value="NZ_CP016268.1"/>
</dbReference>
<dbReference type="GO" id="GO:0015344">
    <property type="term" value="F:siderophore uptake transmembrane transporter activity"/>
    <property type="evidence" value="ECO:0007669"/>
    <property type="project" value="TreeGrafter"/>
</dbReference>
<keyword evidence="6 13" id="KW-0732">Signal</keyword>
<evidence type="ECO:0000256" key="13">
    <source>
        <dbReference type="SAM" id="SignalP"/>
    </source>
</evidence>
<feature type="chain" id="PRO_5008260345" description="Secretin/TonB short N-terminal domain-containing protein" evidence="13">
    <location>
        <begin position="19"/>
        <end position="845"/>
    </location>
</feature>
<dbReference type="Proteomes" id="UP000092695">
    <property type="component" value="Chromosome"/>
</dbReference>
<dbReference type="PROSITE" id="PS52016">
    <property type="entry name" value="TONB_DEPENDENT_REC_3"/>
    <property type="match status" value="1"/>
</dbReference>
<dbReference type="Pfam" id="PF07715">
    <property type="entry name" value="Plug"/>
    <property type="match status" value="1"/>
</dbReference>
<dbReference type="InterPro" id="IPR039426">
    <property type="entry name" value="TonB-dep_rcpt-like"/>
</dbReference>
<protein>
    <recommendedName>
        <fullName evidence="18">Secretin/TonB short N-terminal domain-containing protein</fullName>
    </recommendedName>
</protein>
<dbReference type="GO" id="GO:0009279">
    <property type="term" value="C:cell outer membrane"/>
    <property type="evidence" value="ECO:0007669"/>
    <property type="project" value="UniProtKB-SubCell"/>
</dbReference>
<feature type="domain" description="TonB-dependent receptor-like beta-barrel" evidence="14">
    <location>
        <begin position="408"/>
        <end position="801"/>
    </location>
</feature>
<evidence type="ECO:0000256" key="3">
    <source>
        <dbReference type="ARBA" id="ARBA00022448"/>
    </source>
</evidence>
<gene>
    <name evidence="16" type="ORF">BA177_15655</name>
</gene>
<evidence type="ECO:0000259" key="14">
    <source>
        <dbReference type="Pfam" id="PF00593"/>
    </source>
</evidence>
<keyword evidence="4 11" id="KW-1134">Transmembrane beta strand</keyword>
<evidence type="ECO:0000256" key="6">
    <source>
        <dbReference type="ARBA" id="ARBA00022729"/>
    </source>
</evidence>
<keyword evidence="7 12" id="KW-0798">TonB box</keyword>
<feature type="domain" description="TonB-dependent receptor plug" evidence="15">
    <location>
        <begin position="232"/>
        <end position="307"/>
    </location>
</feature>
<dbReference type="PANTHER" id="PTHR30069">
    <property type="entry name" value="TONB-DEPENDENT OUTER MEMBRANE RECEPTOR"/>
    <property type="match status" value="1"/>
</dbReference>
<accession>A0A193LJ04</accession>
<dbReference type="AlphaFoldDB" id="A0A193LJ04"/>
<comment type="subcellular location">
    <subcellularLocation>
        <location evidence="1 11">Cell outer membrane</location>
        <topology evidence="1 11">Multi-pass membrane protein</topology>
    </subcellularLocation>
</comment>
<evidence type="ECO:0000313" key="16">
    <source>
        <dbReference type="EMBL" id="ANO52428.1"/>
    </source>
</evidence>
<dbReference type="STRING" id="1548547.BA177_15655"/>
<dbReference type="InterPro" id="IPR000531">
    <property type="entry name" value="Beta-barrel_TonB"/>
</dbReference>
<evidence type="ECO:0000256" key="2">
    <source>
        <dbReference type="ARBA" id="ARBA00008143"/>
    </source>
</evidence>
<dbReference type="EMBL" id="CP016268">
    <property type="protein sequence ID" value="ANO52428.1"/>
    <property type="molecule type" value="Genomic_DNA"/>
</dbReference>
<evidence type="ECO:0000256" key="10">
    <source>
        <dbReference type="ARBA" id="ARBA00023237"/>
    </source>
</evidence>
<keyword evidence="10 11" id="KW-0998">Cell outer membrane</keyword>
<keyword evidence="5 11" id="KW-0812">Transmembrane</keyword>
<dbReference type="InterPro" id="IPR037066">
    <property type="entry name" value="Plug_dom_sf"/>
</dbReference>
<evidence type="ECO:0000256" key="1">
    <source>
        <dbReference type="ARBA" id="ARBA00004571"/>
    </source>
</evidence>
<evidence type="ECO:0000256" key="5">
    <source>
        <dbReference type="ARBA" id="ARBA00022692"/>
    </source>
</evidence>
<proteinExistence type="inferred from homology"/>
<evidence type="ECO:0000259" key="15">
    <source>
        <dbReference type="Pfam" id="PF07715"/>
    </source>
</evidence>
<sequence length="845" mass="93889">MRIVLTALLLCVALTGYAADWSEEPVPRRLVAGESIAAVLEELRASGVPLAYSSALVPAGLRIVSAPRSRNLLAAVREILRAHDLTLFAVDGVFVVGHQAVSAASREPGTVLIQFRDAQSDAVVTGVRVSGLPESAIQTNNRSERSLAINVPAGEYPVVVTAPGYKTLEATISAASKETRTATLRLLPLETPLTEVVVAASRYELLRDAIDNPSGLDRTSIMQTPDTGDDPIRAVQRLPGTTSGASAQPHLRGGSTRETGIVLDGHRLLNPFHVRDYQSLFSAIDVRAINGIEVYTGDFPVRYGDLTGGLVLVDTLTPDEDIRNEFGLSVFNASILSAGQLADGAADYVLSVRRGNLDLILNEEIGEPAYYDVYSKMSYRPSPDTTLAANLMIVKDSVIIIPAADIDEREQTTNDTRNSQFWLSWEQQWTDALSSLTVLSASDSISGRHALVSDPEKITGSLSDERTITIVRLNQDWRLDLNERHLLGWGAEFQQVDADYNYRSTVDYYGIYQDLPDRSNAQSRAVLSSVDGDAMAFYASDRWMVNRRLIADLGIRWDKQSYTDTDDNGQFSPRASLLYRLNPRTNLRLSWGRYYQSQGAHELQVEDGVTNFFPAQRFDQSIFGIDYQLNAHYSFRTELYVKTSKSIRPHFENMFDPLSVVPELEPDRVVIAPQRADLRGLEISAAYEGDNGFDWWASYTLSKADDVVSGQTIARSWDQRHAGQIGVALSGDRWSFSAAAKVHSGWPMTRVYLSADDTGPAVIFGERNEARYRDYFSLDMRVDFRRPTRFGYFSWYFEVSNSTNRENPCCVDFDVATDTAGNRVLDQSFDYWFPLLPATGILLEF</sequence>
<dbReference type="SUPFAM" id="SSF56935">
    <property type="entry name" value="Porins"/>
    <property type="match status" value="1"/>
</dbReference>
<evidence type="ECO:0000256" key="9">
    <source>
        <dbReference type="ARBA" id="ARBA00023170"/>
    </source>
</evidence>
<evidence type="ECO:0000256" key="8">
    <source>
        <dbReference type="ARBA" id="ARBA00023136"/>
    </source>
</evidence>
<keyword evidence="17" id="KW-1185">Reference proteome</keyword>
<comment type="similarity">
    <text evidence="2">Belongs to the TonB-dependent receptor family. Hemoglobin/haptoglobin binding protein subfamily.</text>
</comment>
<evidence type="ECO:0000256" key="11">
    <source>
        <dbReference type="PROSITE-ProRule" id="PRU01360"/>
    </source>
</evidence>
<evidence type="ECO:0000256" key="12">
    <source>
        <dbReference type="RuleBase" id="RU003357"/>
    </source>
</evidence>
<feature type="signal peptide" evidence="13">
    <location>
        <begin position="1"/>
        <end position="18"/>
    </location>
</feature>
<dbReference type="KEGG" id="woc:BA177_15655"/>
<organism evidence="16 17">
    <name type="scientific">Woeseia oceani</name>
    <dbReference type="NCBI Taxonomy" id="1548547"/>
    <lineage>
        <taxon>Bacteria</taxon>
        <taxon>Pseudomonadati</taxon>
        <taxon>Pseudomonadota</taxon>
        <taxon>Gammaproteobacteria</taxon>
        <taxon>Woeseiales</taxon>
        <taxon>Woeseiaceae</taxon>
        <taxon>Woeseia</taxon>
    </lineage>
</organism>
<keyword evidence="3 11" id="KW-0813">Transport</keyword>
<keyword evidence="8 11" id="KW-0472">Membrane</keyword>
<evidence type="ECO:0000256" key="4">
    <source>
        <dbReference type="ARBA" id="ARBA00022452"/>
    </source>
</evidence>
<keyword evidence="9" id="KW-0675">Receptor</keyword>
<dbReference type="PANTHER" id="PTHR30069:SF29">
    <property type="entry name" value="HEMOGLOBIN AND HEMOGLOBIN-HAPTOGLOBIN-BINDING PROTEIN 1-RELATED"/>
    <property type="match status" value="1"/>
</dbReference>
<reference evidence="16 17" key="1">
    <citation type="submission" date="2016-06" db="EMBL/GenBank/DDBJ databases">
        <title>Complete genome sequence of a deep-branching marine Gamma Proteobacterium Woeseia oceani type strain XK5.</title>
        <authorList>
            <person name="Mu D."/>
            <person name="Du Z."/>
        </authorList>
    </citation>
    <scope>NUCLEOTIDE SEQUENCE [LARGE SCALE GENOMIC DNA]</scope>
    <source>
        <strain evidence="16 17">XK5</strain>
    </source>
</reference>
<dbReference type="InterPro" id="IPR012910">
    <property type="entry name" value="Plug_dom"/>
</dbReference>
<dbReference type="Gene3D" id="2.40.170.20">
    <property type="entry name" value="TonB-dependent receptor, beta-barrel domain"/>
    <property type="match status" value="1"/>
</dbReference>
<dbReference type="GO" id="GO:0044718">
    <property type="term" value="P:siderophore transmembrane transport"/>
    <property type="evidence" value="ECO:0007669"/>
    <property type="project" value="TreeGrafter"/>
</dbReference>
<dbReference type="InterPro" id="IPR036942">
    <property type="entry name" value="Beta-barrel_TonB_sf"/>
</dbReference>